<evidence type="ECO:0000313" key="3">
    <source>
        <dbReference type="Proteomes" id="UP001399917"/>
    </source>
</evidence>
<gene>
    <name evidence="2" type="ORF">GCM10022404_04750</name>
</gene>
<sequence>MMLRTALLCLLPSLALASPQDERAALIEQLSDTYALPPTPADANGITAWNPSKILLDDCSMTVVTTSQNRNGGHIIAHTSVNNLSDITFGEPDSDIISRFVKVEGTDGDTYGIVPFHGDAPITVNAHGPLQEFLGPEASAALPIVFQESKDGWRYYNYQTTDTAITNLARTLVEYQRDFCTVAS</sequence>
<proteinExistence type="predicted"/>
<name>A0ABP7JW34_9RHOB</name>
<keyword evidence="1" id="KW-0732">Signal</keyword>
<feature type="chain" id="PRO_5046217629" evidence="1">
    <location>
        <begin position="18"/>
        <end position="184"/>
    </location>
</feature>
<evidence type="ECO:0000313" key="2">
    <source>
        <dbReference type="EMBL" id="GAA3856879.1"/>
    </source>
</evidence>
<accession>A0ABP7JW34</accession>
<protein>
    <submittedName>
        <fullName evidence="2">Uncharacterized protein</fullName>
    </submittedName>
</protein>
<evidence type="ECO:0000256" key="1">
    <source>
        <dbReference type="SAM" id="SignalP"/>
    </source>
</evidence>
<feature type="signal peptide" evidence="1">
    <location>
        <begin position="1"/>
        <end position="17"/>
    </location>
</feature>
<comment type="caution">
    <text evidence="2">The sequence shown here is derived from an EMBL/GenBank/DDBJ whole genome shotgun (WGS) entry which is preliminary data.</text>
</comment>
<organism evidence="2 3">
    <name type="scientific">Celeribacter arenosi</name>
    <dbReference type="NCBI Taxonomy" id="792649"/>
    <lineage>
        <taxon>Bacteria</taxon>
        <taxon>Pseudomonadati</taxon>
        <taxon>Pseudomonadota</taxon>
        <taxon>Alphaproteobacteria</taxon>
        <taxon>Rhodobacterales</taxon>
        <taxon>Roseobacteraceae</taxon>
        <taxon>Celeribacter</taxon>
    </lineage>
</organism>
<dbReference type="RefSeq" id="WP_344842976.1">
    <property type="nucleotide sequence ID" value="NZ_BAABDF010000003.1"/>
</dbReference>
<dbReference type="EMBL" id="BAABDF010000003">
    <property type="protein sequence ID" value="GAA3856879.1"/>
    <property type="molecule type" value="Genomic_DNA"/>
</dbReference>
<dbReference type="Proteomes" id="UP001399917">
    <property type="component" value="Unassembled WGS sequence"/>
</dbReference>
<keyword evidence="3" id="KW-1185">Reference proteome</keyword>
<reference evidence="3" key="1">
    <citation type="journal article" date="2019" name="Int. J. Syst. Evol. Microbiol.">
        <title>The Global Catalogue of Microorganisms (GCM) 10K type strain sequencing project: providing services to taxonomists for standard genome sequencing and annotation.</title>
        <authorList>
            <consortium name="The Broad Institute Genomics Platform"/>
            <consortium name="The Broad Institute Genome Sequencing Center for Infectious Disease"/>
            <person name="Wu L."/>
            <person name="Ma J."/>
        </authorList>
    </citation>
    <scope>NUCLEOTIDE SEQUENCE [LARGE SCALE GENOMIC DNA]</scope>
    <source>
        <strain evidence="3">JCM 17190</strain>
    </source>
</reference>